<evidence type="ECO:0000256" key="1">
    <source>
        <dbReference type="SAM" id="MobiDB-lite"/>
    </source>
</evidence>
<dbReference type="Proteomes" id="UP000198420">
    <property type="component" value="Unassembled WGS sequence"/>
</dbReference>
<sequence>MTRALPQVGSGTDGSSAFALGWDLGDTPVVDSHKADRCAGTQEARPSEATGEPQP</sequence>
<feature type="region of interest" description="Disordered" evidence="1">
    <location>
        <begin position="1"/>
        <end position="55"/>
    </location>
</feature>
<protein>
    <submittedName>
        <fullName evidence="2">Uncharacterized protein</fullName>
    </submittedName>
</protein>
<gene>
    <name evidence="2" type="ORF">SAMN06265355_107163</name>
</gene>
<proteinExistence type="predicted"/>
<keyword evidence="3" id="KW-1185">Reference proteome</keyword>
<accession>A0A238ZEG7</accession>
<evidence type="ECO:0000313" key="3">
    <source>
        <dbReference type="Proteomes" id="UP000198420"/>
    </source>
</evidence>
<evidence type="ECO:0000313" key="2">
    <source>
        <dbReference type="EMBL" id="SNR81482.1"/>
    </source>
</evidence>
<organism evidence="2 3">
    <name type="scientific">Actinomadura mexicana</name>
    <dbReference type="NCBI Taxonomy" id="134959"/>
    <lineage>
        <taxon>Bacteria</taxon>
        <taxon>Bacillati</taxon>
        <taxon>Actinomycetota</taxon>
        <taxon>Actinomycetes</taxon>
        <taxon>Streptosporangiales</taxon>
        <taxon>Thermomonosporaceae</taxon>
        <taxon>Actinomadura</taxon>
    </lineage>
</organism>
<name>A0A238ZEG7_9ACTN</name>
<dbReference type="EMBL" id="FZNP01000007">
    <property type="protein sequence ID" value="SNR81482.1"/>
    <property type="molecule type" value="Genomic_DNA"/>
</dbReference>
<dbReference type="AlphaFoldDB" id="A0A238ZEG7"/>
<reference evidence="3" key="1">
    <citation type="submission" date="2017-06" db="EMBL/GenBank/DDBJ databases">
        <authorList>
            <person name="Varghese N."/>
            <person name="Submissions S."/>
        </authorList>
    </citation>
    <scope>NUCLEOTIDE SEQUENCE [LARGE SCALE GENOMIC DNA]</scope>
    <source>
        <strain evidence="3">DSM 44485</strain>
    </source>
</reference>